<organism evidence="2 3">
    <name type="scientific">Mycolicibacterium mucogenicum</name>
    <name type="common">Mycobacterium mucogenicum</name>
    <dbReference type="NCBI Taxonomy" id="56689"/>
    <lineage>
        <taxon>Bacteria</taxon>
        <taxon>Bacillati</taxon>
        <taxon>Actinomycetota</taxon>
        <taxon>Actinomycetes</taxon>
        <taxon>Mycobacteriales</taxon>
        <taxon>Mycobacteriaceae</taxon>
        <taxon>Mycolicibacterium</taxon>
    </lineage>
</organism>
<dbReference type="EMBL" id="LZLC01000250">
    <property type="protein sequence ID" value="OBJ36189.1"/>
    <property type="molecule type" value="Genomic_DNA"/>
</dbReference>
<proteinExistence type="predicted"/>
<dbReference type="InterPro" id="IPR013320">
    <property type="entry name" value="ConA-like_dom_sf"/>
</dbReference>
<accession>A0A1A3GLE5</accession>
<evidence type="ECO:0008006" key="4">
    <source>
        <dbReference type="Google" id="ProtNLM"/>
    </source>
</evidence>
<feature type="compositionally biased region" description="Basic and acidic residues" evidence="1">
    <location>
        <begin position="28"/>
        <end position="38"/>
    </location>
</feature>
<feature type="region of interest" description="Disordered" evidence="1">
    <location>
        <begin position="1"/>
        <end position="46"/>
    </location>
</feature>
<sequence length="474" mass="50847">MWDFQDDSPGGHTVTSRTGPQSTTLTARGEKTVKKDSGDPGPFGPSLLLDGETVFVKDGDIGALDVSKTGGQVTVVNWVNDTAADHDDTVDGKPVNGMAFRAGSHCEGGAEEARQYGSYFDGSFYLDWSHAHYTPHIGAQDGASPGYPWNRDYAASARKYFTGVGQGQWHMEAFTYDGHQIVAYVDGLSDIWKDVPEPEPNVPGFTLRQTVDRNPFILDKPINGSPTKKRFTIGGAVLGNPPAFAGVNFTKGKLGGVAVFNRALTAEEIMAIRLGTLRPGEPITKYSFEVSSMGRHPMKDIGWTAKSGPNCADVSADTDEHYHVARQEGASKAYLQMASTAIGATWVPITGLRSTQVKRVRFKLSAAASSASGQRLLVRVGDRWWTSDAAYTTSTVQKDIPDWPHADAVTHAMSWDKGHWRSVTIDESGDGALSIAEGTNQDSIPAGPLQAIGFIADGGDGSVVRVTDVELLPN</sequence>
<name>A0A1A3GLE5_MYCMU</name>
<evidence type="ECO:0000256" key="1">
    <source>
        <dbReference type="SAM" id="MobiDB-lite"/>
    </source>
</evidence>
<feature type="compositionally biased region" description="Polar residues" evidence="1">
    <location>
        <begin position="13"/>
        <end position="26"/>
    </location>
</feature>
<dbReference type="Proteomes" id="UP000093898">
    <property type="component" value="Unassembled WGS sequence"/>
</dbReference>
<dbReference type="AlphaFoldDB" id="A0A1A3GLE5"/>
<gene>
    <name evidence="2" type="ORF">A5630_07275</name>
</gene>
<dbReference type="SUPFAM" id="SSF49899">
    <property type="entry name" value="Concanavalin A-like lectins/glucanases"/>
    <property type="match status" value="1"/>
</dbReference>
<evidence type="ECO:0000313" key="2">
    <source>
        <dbReference type="EMBL" id="OBJ36189.1"/>
    </source>
</evidence>
<dbReference type="Gene3D" id="2.60.120.200">
    <property type="match status" value="1"/>
</dbReference>
<reference evidence="2 3" key="1">
    <citation type="submission" date="2016-06" db="EMBL/GenBank/DDBJ databases">
        <authorList>
            <person name="Kjaerup R.B."/>
            <person name="Dalgaard T.S."/>
            <person name="Juul-Madsen H.R."/>
        </authorList>
    </citation>
    <scope>NUCLEOTIDE SEQUENCE [LARGE SCALE GENOMIC DNA]</scope>
    <source>
        <strain evidence="2 3">1127319.6</strain>
    </source>
</reference>
<comment type="caution">
    <text evidence="2">The sequence shown here is derived from an EMBL/GenBank/DDBJ whole genome shotgun (WGS) entry which is preliminary data.</text>
</comment>
<evidence type="ECO:0000313" key="3">
    <source>
        <dbReference type="Proteomes" id="UP000093898"/>
    </source>
</evidence>
<protein>
    <recommendedName>
        <fullName evidence="4">LamG domain-containing protein</fullName>
    </recommendedName>
</protein>